<keyword evidence="2" id="KW-1185">Reference proteome</keyword>
<dbReference type="Pfam" id="PF10014">
    <property type="entry name" value="2OG-Fe_Oxy_2"/>
    <property type="match status" value="1"/>
</dbReference>
<dbReference type="AlphaFoldDB" id="A0A553GU30"/>
<proteinExistence type="predicted"/>
<evidence type="ECO:0000313" key="2">
    <source>
        <dbReference type="Proteomes" id="UP000315235"/>
    </source>
</evidence>
<dbReference type="Proteomes" id="UP000315235">
    <property type="component" value="Unassembled WGS sequence"/>
</dbReference>
<gene>
    <name evidence="1" type="ORF">FM069_20010</name>
</gene>
<name>A0A553GU30_9PSED</name>
<dbReference type="EMBL" id="VJOY01000022">
    <property type="protein sequence ID" value="TRX73008.1"/>
    <property type="molecule type" value="Genomic_DNA"/>
</dbReference>
<protein>
    <recommendedName>
        <fullName evidence="3">2OG-Fe dioxygenase family protein</fullName>
    </recommendedName>
</protein>
<dbReference type="RefSeq" id="WP_143490174.1">
    <property type="nucleotide sequence ID" value="NZ_VJOY01000022.1"/>
</dbReference>
<dbReference type="Gene3D" id="2.60.120.620">
    <property type="entry name" value="q2cbj1_9rhob like domain"/>
    <property type="match status" value="1"/>
</dbReference>
<reference evidence="1 2" key="1">
    <citation type="submission" date="2019-07" db="EMBL/GenBank/DDBJ databases">
        <title>Pseudomonas mangiferae sp. nov., isolated from bark of mango tree in Thailand.</title>
        <authorList>
            <person name="Srisuk N."/>
            <person name="Anurat P."/>
        </authorList>
    </citation>
    <scope>NUCLEOTIDE SEQUENCE [LARGE SCALE GENOMIC DNA]</scope>
    <source>
        <strain evidence="1 2">DMKU_BBB3-04</strain>
    </source>
</reference>
<dbReference type="GO" id="GO:0051213">
    <property type="term" value="F:dioxygenase activity"/>
    <property type="evidence" value="ECO:0007669"/>
    <property type="project" value="InterPro"/>
</dbReference>
<comment type="caution">
    <text evidence="1">The sequence shown here is derived from an EMBL/GenBank/DDBJ whole genome shotgun (WGS) entry which is preliminary data.</text>
</comment>
<organism evidence="1 2">
    <name type="scientific">Pseudomonas mangiferae</name>
    <dbReference type="NCBI Taxonomy" id="2593654"/>
    <lineage>
        <taxon>Bacteria</taxon>
        <taxon>Pseudomonadati</taxon>
        <taxon>Pseudomonadota</taxon>
        <taxon>Gammaproteobacteria</taxon>
        <taxon>Pseudomonadales</taxon>
        <taxon>Pseudomonadaceae</taxon>
        <taxon>Pseudomonas</taxon>
    </lineage>
</organism>
<accession>A0A553GU30</accession>
<sequence>MVTSITSDLVDSIAYWVRQQGYASVGAADSVRLLSHYVPNLADELARYQRYWDELPLDRFMADGGRYRYRRFSCLGAERTGDTFEFQRQPSRPFYQSTAYNALNGGQARVYEELRDEELAAPTMQALFALTSAIIHRIRPASRWDTELHPIRTVSERGRAGEPTPEGVHQDGVDYFFAILIDRKGMTGGVTQVLDAERRVVFEKEMRDPLEFLVVDDRRLFHGVSSCFADSTTARGHRDTLIFNYRLPQDLIHREKEKVTG</sequence>
<evidence type="ECO:0000313" key="1">
    <source>
        <dbReference type="EMBL" id="TRX73008.1"/>
    </source>
</evidence>
<dbReference type="OrthoDB" id="6681382at2"/>
<dbReference type="InterPro" id="IPR018724">
    <property type="entry name" value="2OG-Fe_dioxygenase"/>
</dbReference>
<evidence type="ECO:0008006" key="3">
    <source>
        <dbReference type="Google" id="ProtNLM"/>
    </source>
</evidence>